<accession>A0A8X6KUV1</accession>
<dbReference type="AlphaFoldDB" id="A0A8X6KUV1"/>
<proteinExistence type="predicted"/>
<gene>
    <name evidence="1" type="ORF">TNCT_366731</name>
</gene>
<organism evidence="1 2">
    <name type="scientific">Trichonephila clavata</name>
    <name type="common">Joro spider</name>
    <name type="synonym">Nephila clavata</name>
    <dbReference type="NCBI Taxonomy" id="2740835"/>
    <lineage>
        <taxon>Eukaryota</taxon>
        <taxon>Metazoa</taxon>
        <taxon>Ecdysozoa</taxon>
        <taxon>Arthropoda</taxon>
        <taxon>Chelicerata</taxon>
        <taxon>Arachnida</taxon>
        <taxon>Araneae</taxon>
        <taxon>Araneomorphae</taxon>
        <taxon>Entelegynae</taxon>
        <taxon>Araneoidea</taxon>
        <taxon>Nephilidae</taxon>
        <taxon>Trichonephila</taxon>
    </lineage>
</organism>
<sequence>MVLPRPVRLVYAVGQRNVRFRHSRHLPACGRIQNRTELCIRRPCVLMHAGWSYREPSARCMRWGSIMFITPRHDINRPVENSEQTSVSTDLEF</sequence>
<keyword evidence="2" id="KW-1185">Reference proteome</keyword>
<evidence type="ECO:0000313" key="1">
    <source>
        <dbReference type="EMBL" id="GFQ85984.1"/>
    </source>
</evidence>
<dbReference type="Proteomes" id="UP000887116">
    <property type="component" value="Unassembled WGS sequence"/>
</dbReference>
<evidence type="ECO:0000313" key="2">
    <source>
        <dbReference type="Proteomes" id="UP000887116"/>
    </source>
</evidence>
<name>A0A8X6KUV1_TRICU</name>
<protein>
    <submittedName>
        <fullName evidence="1">Uncharacterized protein</fullName>
    </submittedName>
</protein>
<comment type="caution">
    <text evidence="1">The sequence shown here is derived from an EMBL/GenBank/DDBJ whole genome shotgun (WGS) entry which is preliminary data.</text>
</comment>
<reference evidence="1" key="1">
    <citation type="submission" date="2020-07" db="EMBL/GenBank/DDBJ databases">
        <title>Multicomponent nature underlies the extraordinary mechanical properties of spider dragline silk.</title>
        <authorList>
            <person name="Kono N."/>
            <person name="Nakamura H."/>
            <person name="Mori M."/>
            <person name="Yoshida Y."/>
            <person name="Ohtoshi R."/>
            <person name="Malay A.D."/>
            <person name="Moran D.A.P."/>
            <person name="Tomita M."/>
            <person name="Numata K."/>
            <person name="Arakawa K."/>
        </authorList>
    </citation>
    <scope>NUCLEOTIDE SEQUENCE</scope>
</reference>
<dbReference type="EMBL" id="BMAO01023004">
    <property type="protein sequence ID" value="GFQ85984.1"/>
    <property type="molecule type" value="Genomic_DNA"/>
</dbReference>